<evidence type="ECO:0000256" key="1">
    <source>
        <dbReference type="ARBA" id="ARBA00001946"/>
    </source>
</evidence>
<keyword evidence="3" id="KW-0479">Metal-binding</keyword>
<dbReference type="Gene3D" id="1.10.150.240">
    <property type="entry name" value="Putative phosphatase, domain 2"/>
    <property type="match status" value="1"/>
</dbReference>
<gene>
    <name evidence="6" type="ORF">U0035_20990</name>
</gene>
<comment type="cofactor">
    <cofactor evidence="1">
        <name>Mg(2+)</name>
        <dbReference type="ChEBI" id="CHEBI:18420"/>
    </cofactor>
</comment>
<evidence type="ECO:0000256" key="4">
    <source>
        <dbReference type="ARBA" id="ARBA00022842"/>
    </source>
</evidence>
<dbReference type="InterPro" id="IPR023198">
    <property type="entry name" value="PGP-like_dom2"/>
</dbReference>
<dbReference type="SFLD" id="SFLDS00003">
    <property type="entry name" value="Haloacid_Dehalogenase"/>
    <property type="match status" value="1"/>
</dbReference>
<dbReference type="InterPro" id="IPR036412">
    <property type="entry name" value="HAD-like_sf"/>
</dbReference>
<reference evidence="6 7" key="1">
    <citation type="submission" date="2023-12" db="EMBL/GenBank/DDBJ databases">
        <title>Genome sequencing and assembly of bacterial species from a model synthetic community.</title>
        <authorList>
            <person name="Hogle S.L."/>
        </authorList>
    </citation>
    <scope>NUCLEOTIDE SEQUENCE [LARGE SCALE GENOMIC DNA]</scope>
    <source>
        <strain evidence="6 7">HAMBI_3031</strain>
    </source>
</reference>
<comment type="similarity">
    <text evidence="2">Belongs to the HAD-like hydrolase superfamily. CbbY/CbbZ/Gph/YieH family.</text>
</comment>
<dbReference type="SFLD" id="SFLDG01135">
    <property type="entry name" value="C1.5.6:_HAD__Beta-PGM__Phospha"/>
    <property type="match status" value="1"/>
</dbReference>
<keyword evidence="4" id="KW-0460">Magnesium</keyword>
<proteinExistence type="inferred from homology"/>
<evidence type="ECO:0000256" key="3">
    <source>
        <dbReference type="ARBA" id="ARBA00022723"/>
    </source>
</evidence>
<dbReference type="InterPro" id="IPR041492">
    <property type="entry name" value="HAD_2"/>
</dbReference>
<evidence type="ECO:0000313" key="6">
    <source>
        <dbReference type="EMBL" id="WQD38148.1"/>
    </source>
</evidence>
<keyword evidence="7" id="KW-1185">Reference proteome</keyword>
<evidence type="ECO:0000256" key="5">
    <source>
        <dbReference type="ARBA" id="ARBA00023277"/>
    </source>
</evidence>
<dbReference type="NCBIfam" id="TIGR01509">
    <property type="entry name" value="HAD-SF-IA-v3"/>
    <property type="match status" value="1"/>
</dbReference>
<dbReference type="Pfam" id="PF13419">
    <property type="entry name" value="HAD_2"/>
    <property type="match status" value="1"/>
</dbReference>
<dbReference type="InterPro" id="IPR006439">
    <property type="entry name" value="HAD-SF_hydro_IA"/>
</dbReference>
<evidence type="ECO:0000313" key="7">
    <source>
        <dbReference type="Proteomes" id="UP001325680"/>
    </source>
</evidence>
<dbReference type="PANTHER" id="PTHR46193">
    <property type="entry name" value="6-PHOSPHOGLUCONATE PHOSPHATASE"/>
    <property type="match status" value="1"/>
</dbReference>
<keyword evidence="5" id="KW-0119">Carbohydrate metabolism</keyword>
<dbReference type="PANTHER" id="PTHR46193:SF18">
    <property type="entry name" value="HEXITOL PHOSPHATASE B"/>
    <property type="match status" value="1"/>
</dbReference>
<dbReference type="CDD" id="cd07505">
    <property type="entry name" value="HAD_BPGM-like"/>
    <property type="match status" value="1"/>
</dbReference>
<dbReference type="Proteomes" id="UP001325680">
    <property type="component" value="Chromosome"/>
</dbReference>
<dbReference type="SFLD" id="SFLDG01129">
    <property type="entry name" value="C1.5:_HAD__Beta-PGM__Phosphata"/>
    <property type="match status" value="1"/>
</dbReference>
<dbReference type="InterPro" id="IPR023214">
    <property type="entry name" value="HAD_sf"/>
</dbReference>
<dbReference type="EMBL" id="CP139960">
    <property type="protein sequence ID" value="WQD38148.1"/>
    <property type="molecule type" value="Genomic_DNA"/>
</dbReference>
<organism evidence="6 7">
    <name type="scientific">Niabella yanshanensis</name>
    <dbReference type="NCBI Taxonomy" id="577386"/>
    <lineage>
        <taxon>Bacteria</taxon>
        <taxon>Pseudomonadati</taxon>
        <taxon>Bacteroidota</taxon>
        <taxon>Chitinophagia</taxon>
        <taxon>Chitinophagales</taxon>
        <taxon>Chitinophagaceae</taxon>
        <taxon>Niabella</taxon>
    </lineage>
</organism>
<dbReference type="RefSeq" id="WP_114790890.1">
    <property type="nucleotide sequence ID" value="NZ_CP139960.1"/>
</dbReference>
<dbReference type="SUPFAM" id="SSF56784">
    <property type="entry name" value="HAD-like"/>
    <property type="match status" value="1"/>
</dbReference>
<protein>
    <submittedName>
        <fullName evidence="6">HAD family phosphatase</fullName>
    </submittedName>
</protein>
<dbReference type="Gene3D" id="3.40.50.1000">
    <property type="entry name" value="HAD superfamily/HAD-like"/>
    <property type="match status" value="1"/>
</dbReference>
<sequence length="213" mass="24237">MNQYKAFLFDLNGTMIDDMDYHIKAWYRILNELGAEISTERTKEECYGKNHELLDRVFPGRFSVEEKNQMSIEKEKQYQQEFKPHLKLLPGLPEVLEDYHRKGIKMAIGSAAIMFNIDFVLDGLGIRHYFHAIVSADDVVSSKPDPETYLKCAELLHTSPSDCLVFEDAPKGVDAAANAGMDCFVLTTMHHKNEFAQSNIIGFASDFEKFSLG</sequence>
<name>A0ABZ0W4G8_9BACT</name>
<accession>A0ABZ0W4G8</accession>
<dbReference type="PRINTS" id="PR00413">
    <property type="entry name" value="HADHALOGNASE"/>
</dbReference>
<evidence type="ECO:0000256" key="2">
    <source>
        <dbReference type="ARBA" id="ARBA00006171"/>
    </source>
</evidence>
<dbReference type="InterPro" id="IPR051600">
    <property type="entry name" value="Beta-PGM-like"/>
</dbReference>